<dbReference type="Proteomes" id="UP001474421">
    <property type="component" value="Unassembled WGS sequence"/>
</dbReference>
<reference evidence="1 2" key="1">
    <citation type="journal article" date="2024" name="Proc. Natl. Acad. Sci. U.S.A.">
        <title>The genetic regulatory architecture and epigenomic basis for age-related changes in rattlesnake venom.</title>
        <authorList>
            <person name="Hogan M.P."/>
            <person name="Holding M.L."/>
            <person name="Nystrom G.S."/>
            <person name="Colston T.J."/>
            <person name="Bartlett D.A."/>
            <person name="Mason A.J."/>
            <person name="Ellsworth S.A."/>
            <person name="Rautsaw R.M."/>
            <person name="Lawrence K.C."/>
            <person name="Strickland J.L."/>
            <person name="He B."/>
            <person name="Fraser P."/>
            <person name="Margres M.J."/>
            <person name="Gilbert D.M."/>
            <person name="Gibbs H.L."/>
            <person name="Parkinson C.L."/>
            <person name="Rokyta D.R."/>
        </authorList>
    </citation>
    <scope>NUCLEOTIDE SEQUENCE [LARGE SCALE GENOMIC DNA]</scope>
    <source>
        <strain evidence="1">DRR0105</strain>
    </source>
</reference>
<keyword evidence="2" id="KW-1185">Reference proteome</keyword>
<gene>
    <name evidence="1" type="ORF">NXF25_010627</name>
</gene>
<accession>A0AAW1BJ31</accession>
<evidence type="ECO:0000313" key="2">
    <source>
        <dbReference type="Proteomes" id="UP001474421"/>
    </source>
</evidence>
<sequence length="254" mass="27357">MDGTGPCLIFCPNSARCVPWPFESLRTSIDFMGTLGNEGALKPLQGLSCRMALSGRERHRDVSTGDAARAGDKEEAVARWRPFFPPALGLYSARLPLPPSPEPGSPGSRGTPAAVGMDWGGVLLLQLGTPLFSETAPKRKGRTEQAYPMGDPALVAYFPFPEEKPKGHLQNTLQRTLNTGMEYSKESLLNNDLAESHSMTSDMPSVSAFFSLAALAEVAAMENVHRNQRTAPLPCDGQPKEMSQAPVLISCADQ</sequence>
<organism evidence="1 2">
    <name type="scientific">Crotalus adamanteus</name>
    <name type="common">Eastern diamondback rattlesnake</name>
    <dbReference type="NCBI Taxonomy" id="8729"/>
    <lineage>
        <taxon>Eukaryota</taxon>
        <taxon>Metazoa</taxon>
        <taxon>Chordata</taxon>
        <taxon>Craniata</taxon>
        <taxon>Vertebrata</taxon>
        <taxon>Euteleostomi</taxon>
        <taxon>Lepidosauria</taxon>
        <taxon>Squamata</taxon>
        <taxon>Bifurcata</taxon>
        <taxon>Unidentata</taxon>
        <taxon>Episquamata</taxon>
        <taxon>Toxicofera</taxon>
        <taxon>Serpentes</taxon>
        <taxon>Colubroidea</taxon>
        <taxon>Viperidae</taxon>
        <taxon>Crotalinae</taxon>
        <taxon>Crotalus</taxon>
    </lineage>
</organism>
<proteinExistence type="predicted"/>
<evidence type="ECO:0000313" key="1">
    <source>
        <dbReference type="EMBL" id="KAK9402271.1"/>
    </source>
</evidence>
<comment type="caution">
    <text evidence="1">The sequence shown here is derived from an EMBL/GenBank/DDBJ whole genome shotgun (WGS) entry which is preliminary data.</text>
</comment>
<dbReference type="EMBL" id="JAOTOJ010000004">
    <property type="protein sequence ID" value="KAK9402271.1"/>
    <property type="molecule type" value="Genomic_DNA"/>
</dbReference>
<protein>
    <submittedName>
        <fullName evidence="1">HMG box transcription factor BBX</fullName>
    </submittedName>
</protein>
<name>A0AAW1BJ31_CROAD</name>
<dbReference type="AlphaFoldDB" id="A0AAW1BJ31"/>